<feature type="region of interest" description="Disordered" evidence="1">
    <location>
        <begin position="71"/>
        <end position="117"/>
    </location>
</feature>
<sequence>MRVSLQEELAAHRDGSAAGGQGGTAGIADQVDGRMWQNGEVRNYFGEFRLLRESALVAIMLANRAERDVAQASKQAERSGGETPAGKQCEEQKEGDEEEEKAGIPMRYNEEEQEEEYEYMHERHEGYDSYEEQHADMYMQTDAEMHLHEEQHADIYMHADTANMHMHEEEHVEMYMHAEEEAHTHVEMHMHAEEEAKRVWLAQRGLDVPLWGHGPGARAQGRARHTGYEP</sequence>
<protein>
    <submittedName>
        <fullName evidence="2">Uncharacterized protein</fullName>
    </submittedName>
</protein>
<gene>
    <name evidence="2" type="ORF">CBRE1094_LOCUS4928</name>
</gene>
<reference evidence="2" key="1">
    <citation type="submission" date="2021-01" db="EMBL/GenBank/DDBJ databases">
        <authorList>
            <person name="Corre E."/>
            <person name="Pelletier E."/>
            <person name="Niang G."/>
            <person name="Scheremetjew M."/>
            <person name="Finn R."/>
            <person name="Kale V."/>
            <person name="Holt S."/>
            <person name="Cochrane G."/>
            <person name="Meng A."/>
            <person name="Brown T."/>
            <person name="Cohen L."/>
        </authorList>
    </citation>
    <scope>NUCLEOTIDE SEQUENCE</scope>
    <source>
        <strain evidence="2">UTEX LB 985</strain>
    </source>
</reference>
<accession>A0A7S2FRP7</accession>
<dbReference type="EMBL" id="HBGU01008986">
    <property type="protein sequence ID" value="CAD9409932.1"/>
    <property type="molecule type" value="Transcribed_RNA"/>
</dbReference>
<organism evidence="2">
    <name type="scientific">Haptolina brevifila</name>
    <dbReference type="NCBI Taxonomy" id="156173"/>
    <lineage>
        <taxon>Eukaryota</taxon>
        <taxon>Haptista</taxon>
        <taxon>Haptophyta</taxon>
        <taxon>Prymnesiophyceae</taxon>
        <taxon>Prymnesiales</taxon>
        <taxon>Prymnesiaceae</taxon>
        <taxon>Haptolina</taxon>
    </lineage>
</organism>
<name>A0A7S2FRP7_9EUKA</name>
<evidence type="ECO:0000256" key="1">
    <source>
        <dbReference type="SAM" id="MobiDB-lite"/>
    </source>
</evidence>
<evidence type="ECO:0000313" key="2">
    <source>
        <dbReference type="EMBL" id="CAD9409932.1"/>
    </source>
</evidence>
<proteinExistence type="predicted"/>
<dbReference type="AlphaFoldDB" id="A0A7S2FRP7"/>
<feature type="compositionally biased region" description="Basic and acidic residues" evidence="1">
    <location>
        <begin position="71"/>
        <end position="80"/>
    </location>
</feature>
<feature type="region of interest" description="Disordered" evidence="1">
    <location>
        <begin position="1"/>
        <end position="26"/>
    </location>
</feature>